<dbReference type="Proteomes" id="UP000001396">
    <property type="component" value="Unassembled WGS sequence"/>
</dbReference>
<organism evidence="1 2">
    <name type="scientific">Heterostelium pallidum (strain ATCC 26659 / Pp 5 / PN500)</name>
    <name type="common">Cellular slime mold</name>
    <name type="synonym">Polysphondylium pallidum</name>
    <dbReference type="NCBI Taxonomy" id="670386"/>
    <lineage>
        <taxon>Eukaryota</taxon>
        <taxon>Amoebozoa</taxon>
        <taxon>Evosea</taxon>
        <taxon>Eumycetozoa</taxon>
        <taxon>Dictyostelia</taxon>
        <taxon>Acytosteliales</taxon>
        <taxon>Acytosteliaceae</taxon>
        <taxon>Heterostelium</taxon>
    </lineage>
</organism>
<dbReference type="AlphaFoldDB" id="D3BR54"/>
<evidence type="ECO:0000313" key="2">
    <source>
        <dbReference type="Proteomes" id="UP000001396"/>
    </source>
</evidence>
<dbReference type="InterPro" id="IPR032710">
    <property type="entry name" value="NTF2-like_dom_sf"/>
</dbReference>
<proteinExistence type="predicted"/>
<reference evidence="1 2" key="1">
    <citation type="journal article" date="2011" name="Genome Res.">
        <title>Phylogeny-wide analysis of social amoeba genomes highlights ancient origins for complex intercellular communication.</title>
        <authorList>
            <person name="Heidel A.J."/>
            <person name="Lawal H.M."/>
            <person name="Felder M."/>
            <person name="Schilde C."/>
            <person name="Helps N.R."/>
            <person name="Tunggal B."/>
            <person name="Rivero F."/>
            <person name="John U."/>
            <person name="Schleicher M."/>
            <person name="Eichinger L."/>
            <person name="Platzer M."/>
            <person name="Noegel A.A."/>
            <person name="Schaap P."/>
            <person name="Gloeckner G."/>
        </authorList>
    </citation>
    <scope>NUCLEOTIDE SEQUENCE [LARGE SCALE GENOMIC DNA]</scope>
    <source>
        <strain evidence="2">ATCC 26659 / Pp 5 / PN500</strain>
    </source>
</reference>
<dbReference type="SUPFAM" id="SSF54427">
    <property type="entry name" value="NTF2-like"/>
    <property type="match status" value="1"/>
</dbReference>
<dbReference type="GeneID" id="31365927"/>
<accession>D3BR54</accession>
<dbReference type="STRING" id="670386.D3BR54"/>
<comment type="caution">
    <text evidence="1">The sequence shown here is derived from an EMBL/GenBank/DDBJ whole genome shotgun (WGS) entry which is preliminary data.</text>
</comment>
<gene>
    <name evidence="1" type="ORF">PPL_10458</name>
</gene>
<evidence type="ECO:0000313" key="1">
    <source>
        <dbReference type="EMBL" id="EFA75886.1"/>
    </source>
</evidence>
<sequence length="141" mass="16453">MQSTINNKKQVAELFIKYLDAREFDKISTLFSDPKTSTWWMLGNESKYSHAGTRIAQDRINTMDQIAGFDEFSFIATDYIVGENDDKVVVEAKSRGLGYGNRLYTNVYVLIFRIENNKILSIREYLDNYQIEQYGFGFQQK</sequence>
<dbReference type="OMA" id="NESKYSH"/>
<dbReference type="Gene3D" id="3.10.450.50">
    <property type="match status" value="1"/>
</dbReference>
<protein>
    <recommendedName>
        <fullName evidence="3">SnoaL-like domain-containing protein</fullName>
    </recommendedName>
</protein>
<dbReference type="EMBL" id="ADBJ01000050">
    <property type="protein sequence ID" value="EFA75886.1"/>
    <property type="molecule type" value="Genomic_DNA"/>
</dbReference>
<keyword evidence="2" id="KW-1185">Reference proteome</keyword>
<name>D3BR54_HETP5</name>
<evidence type="ECO:0008006" key="3">
    <source>
        <dbReference type="Google" id="ProtNLM"/>
    </source>
</evidence>
<dbReference type="RefSeq" id="XP_020428020.1">
    <property type="nucleotide sequence ID" value="XM_020581233.1"/>
</dbReference>
<dbReference type="InParanoid" id="D3BR54"/>